<proteinExistence type="predicted"/>
<dbReference type="RefSeq" id="WP_189115109.1">
    <property type="nucleotide sequence ID" value="NZ_BMQC01000011.1"/>
</dbReference>
<gene>
    <name evidence="1" type="ORF">GCM10010124_31680</name>
</gene>
<comment type="caution">
    <text evidence="1">The sequence shown here is derived from an EMBL/GenBank/DDBJ whole genome shotgun (WGS) entry which is preliminary data.</text>
</comment>
<reference evidence="1" key="1">
    <citation type="journal article" date="2014" name="Int. J. Syst. Evol. Microbiol.">
        <title>Complete genome sequence of Corynebacterium casei LMG S-19264T (=DSM 44701T), isolated from a smear-ripened cheese.</title>
        <authorList>
            <consortium name="US DOE Joint Genome Institute (JGI-PGF)"/>
            <person name="Walter F."/>
            <person name="Albersmeier A."/>
            <person name="Kalinowski J."/>
            <person name="Ruckert C."/>
        </authorList>
    </citation>
    <scope>NUCLEOTIDE SEQUENCE</scope>
    <source>
        <strain evidence="1">JCM 3091</strain>
    </source>
</reference>
<organism evidence="1 2">
    <name type="scientific">Pilimelia terevasa</name>
    <dbReference type="NCBI Taxonomy" id="53372"/>
    <lineage>
        <taxon>Bacteria</taxon>
        <taxon>Bacillati</taxon>
        <taxon>Actinomycetota</taxon>
        <taxon>Actinomycetes</taxon>
        <taxon>Micromonosporales</taxon>
        <taxon>Micromonosporaceae</taxon>
        <taxon>Pilimelia</taxon>
    </lineage>
</organism>
<keyword evidence="2" id="KW-1185">Reference proteome</keyword>
<dbReference type="EMBL" id="BMQC01000011">
    <property type="protein sequence ID" value="GGK36721.1"/>
    <property type="molecule type" value="Genomic_DNA"/>
</dbReference>
<sequence length="247" mass="26243">MSNPKRHVYTAAELTAIVEAINTAGDGGRLLRGTMEAIWKPLLTQYATGSGHNTAVRPADHEIPLAQWQAVTEAVLARADQWGLAPVIAFDLAIGLPSHYPDPTVPTPDLPVGVNLPGVHRLEADRDATEVISAASAYCDALAAAYGPGSGYHLDAVVSWQRQLSRMFQLSLGARTRVHRDGPLSLLVHTQAGITYGLLFHAIPRRCTVCGAGLTDDGTAVGGDSGCSHAPNYPLDRPQPGTWSFHS</sequence>
<evidence type="ECO:0000313" key="1">
    <source>
        <dbReference type="EMBL" id="GGK36721.1"/>
    </source>
</evidence>
<name>A0A8J3FJ30_9ACTN</name>
<dbReference type="AlphaFoldDB" id="A0A8J3FJ30"/>
<reference evidence="1" key="2">
    <citation type="submission" date="2020-09" db="EMBL/GenBank/DDBJ databases">
        <authorList>
            <person name="Sun Q."/>
            <person name="Ohkuma M."/>
        </authorList>
    </citation>
    <scope>NUCLEOTIDE SEQUENCE</scope>
    <source>
        <strain evidence="1">JCM 3091</strain>
    </source>
</reference>
<protein>
    <submittedName>
        <fullName evidence="1">Uncharacterized protein</fullName>
    </submittedName>
</protein>
<dbReference type="Proteomes" id="UP000662200">
    <property type="component" value="Unassembled WGS sequence"/>
</dbReference>
<accession>A0A8J3FJ30</accession>
<evidence type="ECO:0000313" key="2">
    <source>
        <dbReference type="Proteomes" id="UP000662200"/>
    </source>
</evidence>